<dbReference type="CDD" id="cd09276">
    <property type="entry name" value="Rnase_HI_RT_non_LTR"/>
    <property type="match status" value="1"/>
</dbReference>
<dbReference type="PROSITE" id="PS50879">
    <property type="entry name" value="RNASE_H_1"/>
    <property type="match status" value="1"/>
</dbReference>
<dbReference type="GO" id="GO:0004523">
    <property type="term" value="F:RNA-DNA hybrid ribonuclease activity"/>
    <property type="evidence" value="ECO:0007669"/>
    <property type="project" value="InterPro"/>
</dbReference>
<reference evidence="2" key="1">
    <citation type="submission" date="2021-04" db="EMBL/GenBank/DDBJ databases">
        <authorList>
            <person name="Chebbi M.A.C M."/>
        </authorList>
    </citation>
    <scope>NUCLEOTIDE SEQUENCE</scope>
</reference>
<dbReference type="InterPro" id="IPR002156">
    <property type="entry name" value="RNaseH_domain"/>
</dbReference>
<evidence type="ECO:0000259" key="1">
    <source>
        <dbReference type="PROSITE" id="PS50879"/>
    </source>
</evidence>
<keyword evidence="3" id="KW-1185">Reference proteome</keyword>
<proteinExistence type="predicted"/>
<dbReference type="OrthoDB" id="7701141at2759"/>
<feature type="domain" description="RNase H type-1" evidence="1">
    <location>
        <begin position="5"/>
        <end position="131"/>
    </location>
</feature>
<dbReference type="SUPFAM" id="SSF53098">
    <property type="entry name" value="Ribonuclease H-like"/>
    <property type="match status" value="1"/>
</dbReference>
<dbReference type="Pfam" id="PF00075">
    <property type="entry name" value="RNase_H"/>
    <property type="match status" value="1"/>
</dbReference>
<protein>
    <recommendedName>
        <fullName evidence="1">RNase H type-1 domain-containing protein</fullName>
    </recommendedName>
</protein>
<gene>
    <name evidence="2" type="ORF">HICCMSTLAB_LOCUS9487</name>
</gene>
<accession>A0A8J2HNA9</accession>
<dbReference type="EMBL" id="CAJNRD030001122">
    <property type="protein sequence ID" value="CAG5100305.1"/>
    <property type="molecule type" value="Genomic_DNA"/>
</dbReference>
<sequence>MIDKYAKYNKIYTDGSICNNIRGCALIVGEEIFRFKLPQYFSIFSCELFAIEKGLDLIEEQKIKKAIICTDSKSAIDALKNPANHDEDVQRCQSKLSKISLSMEIIIAWIPAHQEIHGNETADLNAKQATTDGIDLSTSLPTSVNDLKKYIKKHIQDEWNKR</sequence>
<dbReference type="AlphaFoldDB" id="A0A8J2HNA9"/>
<dbReference type="GO" id="GO:0003676">
    <property type="term" value="F:nucleic acid binding"/>
    <property type="evidence" value="ECO:0007669"/>
    <property type="project" value="InterPro"/>
</dbReference>
<comment type="caution">
    <text evidence="2">The sequence shown here is derived from an EMBL/GenBank/DDBJ whole genome shotgun (WGS) entry which is preliminary data.</text>
</comment>
<dbReference type="InterPro" id="IPR036397">
    <property type="entry name" value="RNaseH_sf"/>
</dbReference>
<name>A0A8J2HNA9_COTCN</name>
<evidence type="ECO:0000313" key="2">
    <source>
        <dbReference type="EMBL" id="CAG5100305.1"/>
    </source>
</evidence>
<dbReference type="Gene3D" id="3.30.420.10">
    <property type="entry name" value="Ribonuclease H-like superfamily/Ribonuclease H"/>
    <property type="match status" value="1"/>
</dbReference>
<organism evidence="2 3">
    <name type="scientific">Cotesia congregata</name>
    <name type="common">Parasitoid wasp</name>
    <name type="synonym">Apanteles congregatus</name>
    <dbReference type="NCBI Taxonomy" id="51543"/>
    <lineage>
        <taxon>Eukaryota</taxon>
        <taxon>Metazoa</taxon>
        <taxon>Ecdysozoa</taxon>
        <taxon>Arthropoda</taxon>
        <taxon>Hexapoda</taxon>
        <taxon>Insecta</taxon>
        <taxon>Pterygota</taxon>
        <taxon>Neoptera</taxon>
        <taxon>Endopterygota</taxon>
        <taxon>Hymenoptera</taxon>
        <taxon>Apocrita</taxon>
        <taxon>Ichneumonoidea</taxon>
        <taxon>Braconidae</taxon>
        <taxon>Microgastrinae</taxon>
        <taxon>Cotesia</taxon>
    </lineage>
</organism>
<evidence type="ECO:0000313" key="3">
    <source>
        <dbReference type="Proteomes" id="UP000786811"/>
    </source>
</evidence>
<dbReference type="InterPro" id="IPR012337">
    <property type="entry name" value="RNaseH-like_sf"/>
</dbReference>
<dbReference type="Proteomes" id="UP000786811">
    <property type="component" value="Unassembled WGS sequence"/>
</dbReference>